<organism evidence="2 3">
    <name type="scientific">Testicularia cyperi</name>
    <dbReference type="NCBI Taxonomy" id="1882483"/>
    <lineage>
        <taxon>Eukaryota</taxon>
        <taxon>Fungi</taxon>
        <taxon>Dikarya</taxon>
        <taxon>Basidiomycota</taxon>
        <taxon>Ustilaginomycotina</taxon>
        <taxon>Ustilaginomycetes</taxon>
        <taxon>Ustilaginales</taxon>
        <taxon>Anthracoideaceae</taxon>
        <taxon>Testicularia</taxon>
    </lineage>
</organism>
<protein>
    <submittedName>
        <fullName evidence="2">Uncharacterized protein</fullName>
    </submittedName>
</protein>
<reference evidence="2 3" key="1">
    <citation type="journal article" date="2018" name="Mol. Biol. Evol.">
        <title>Broad Genomic Sampling Reveals a Smut Pathogenic Ancestry of the Fungal Clade Ustilaginomycotina.</title>
        <authorList>
            <person name="Kijpornyongpan T."/>
            <person name="Mondo S.J."/>
            <person name="Barry K."/>
            <person name="Sandor L."/>
            <person name="Lee J."/>
            <person name="Lipzen A."/>
            <person name="Pangilinan J."/>
            <person name="LaButti K."/>
            <person name="Hainaut M."/>
            <person name="Henrissat B."/>
            <person name="Grigoriev I.V."/>
            <person name="Spatafora J.W."/>
            <person name="Aime M.C."/>
        </authorList>
    </citation>
    <scope>NUCLEOTIDE SEQUENCE [LARGE SCALE GENOMIC DNA]</scope>
    <source>
        <strain evidence="2 3">MCA 3645</strain>
    </source>
</reference>
<dbReference type="InParanoid" id="A0A317XFJ0"/>
<accession>A0A317XFJ0</accession>
<sequence length="76" mass="8856">MHQMLQRKQTAPNQTGRAEQGSLFSELFPTCSKRSASRCRRRRREWTGGPRNIRVILPERNITIILYLVAVSWPFG</sequence>
<dbReference type="Proteomes" id="UP000246740">
    <property type="component" value="Unassembled WGS sequence"/>
</dbReference>
<name>A0A317XFJ0_9BASI</name>
<evidence type="ECO:0000313" key="3">
    <source>
        <dbReference type="Proteomes" id="UP000246740"/>
    </source>
</evidence>
<proteinExistence type="predicted"/>
<feature type="region of interest" description="Disordered" evidence="1">
    <location>
        <begin position="1"/>
        <end position="24"/>
    </location>
</feature>
<evidence type="ECO:0000256" key="1">
    <source>
        <dbReference type="SAM" id="MobiDB-lite"/>
    </source>
</evidence>
<dbReference type="AlphaFoldDB" id="A0A317XFJ0"/>
<feature type="compositionally biased region" description="Polar residues" evidence="1">
    <location>
        <begin position="1"/>
        <end position="17"/>
    </location>
</feature>
<gene>
    <name evidence="2" type="ORF">BCV70DRAFT_70618</name>
</gene>
<dbReference type="EMBL" id="KZ819215">
    <property type="protein sequence ID" value="PWY97186.1"/>
    <property type="molecule type" value="Genomic_DNA"/>
</dbReference>
<evidence type="ECO:0000313" key="2">
    <source>
        <dbReference type="EMBL" id="PWY97186.1"/>
    </source>
</evidence>
<keyword evidence="3" id="KW-1185">Reference proteome</keyword>